<dbReference type="SUPFAM" id="SSF48173">
    <property type="entry name" value="Cryptochrome/photolyase FAD-binding domain"/>
    <property type="match status" value="1"/>
</dbReference>
<proteinExistence type="predicted"/>
<dbReference type="InterPro" id="IPR014729">
    <property type="entry name" value="Rossmann-like_a/b/a_fold"/>
</dbReference>
<reference evidence="1" key="1">
    <citation type="submission" date="2020-01" db="EMBL/GenBank/DDBJ databases">
        <authorList>
            <person name="Meier V. D."/>
            <person name="Meier V D."/>
        </authorList>
    </citation>
    <scope>NUCLEOTIDE SEQUENCE</scope>
    <source>
        <strain evidence="1">HLG_WM_MAG_01</strain>
    </source>
</reference>
<name>A0A6S6TUU0_9BACT</name>
<dbReference type="Gene3D" id="1.10.579.10">
    <property type="entry name" value="DNA Cyclobutane Dipyrimidine Photolyase, subunit A, domain 3"/>
    <property type="match status" value="1"/>
</dbReference>
<dbReference type="Gene3D" id="3.40.50.620">
    <property type="entry name" value="HUPs"/>
    <property type="match status" value="1"/>
</dbReference>
<organism evidence="1">
    <name type="scientific">uncultured Sulfurovum sp</name>
    <dbReference type="NCBI Taxonomy" id="269237"/>
    <lineage>
        <taxon>Bacteria</taxon>
        <taxon>Pseudomonadati</taxon>
        <taxon>Campylobacterota</taxon>
        <taxon>Epsilonproteobacteria</taxon>
        <taxon>Campylobacterales</taxon>
        <taxon>Sulfurovaceae</taxon>
        <taxon>Sulfurovum</taxon>
        <taxon>environmental samples</taxon>
    </lineage>
</organism>
<accession>A0A6S6TUU0</accession>
<dbReference type="InterPro" id="IPR007357">
    <property type="entry name" value="PhrB-like"/>
</dbReference>
<dbReference type="Pfam" id="PF04244">
    <property type="entry name" value="DPRP"/>
    <property type="match status" value="1"/>
</dbReference>
<dbReference type="InterPro" id="IPR036134">
    <property type="entry name" value="Crypto/Photolyase_FAD-like_sf"/>
</dbReference>
<gene>
    <name evidence="1" type="ORF">HELGO_WM886</name>
</gene>
<keyword evidence="1" id="KW-0456">Lyase</keyword>
<protein>
    <submittedName>
        <fullName evidence="1">Photolyase protein family</fullName>
    </submittedName>
</protein>
<dbReference type="PANTHER" id="PTHR38657">
    <property type="entry name" value="SLR1343 PROTEIN"/>
    <property type="match status" value="1"/>
</dbReference>
<dbReference type="Gene3D" id="1.25.40.80">
    <property type="match status" value="1"/>
</dbReference>
<dbReference type="GO" id="GO:0016829">
    <property type="term" value="F:lyase activity"/>
    <property type="evidence" value="ECO:0007669"/>
    <property type="project" value="UniProtKB-KW"/>
</dbReference>
<dbReference type="Gene3D" id="1.10.10.1710">
    <property type="entry name" value="Deoxyribodipyrimidine photolyase-related"/>
    <property type="match status" value="1"/>
</dbReference>
<evidence type="ECO:0000313" key="1">
    <source>
        <dbReference type="EMBL" id="CAA6823174.1"/>
    </source>
</evidence>
<dbReference type="InterPro" id="IPR052551">
    <property type="entry name" value="UV-DNA_repair_photolyase"/>
</dbReference>
<dbReference type="AlphaFoldDB" id="A0A6S6TUU0"/>
<dbReference type="PANTHER" id="PTHR38657:SF1">
    <property type="entry name" value="SLR1343 PROTEIN"/>
    <property type="match status" value="1"/>
</dbReference>
<dbReference type="EMBL" id="CACVAS010000117">
    <property type="protein sequence ID" value="CAA6823174.1"/>
    <property type="molecule type" value="Genomic_DNA"/>
</dbReference>
<sequence>MPHFLLFPHQLFEDVKRLQGYKVYLLEVPLFFTQYTFHIQKLIFHRASMKYYEAYLSSHGIEVVYVEVDACDKILRSLDEATCYDVADYDLHKHLQSALKTLEILPSPNFYNSEDDTLFMHHFYMHQRKRLEILVNEGKPEGGQWSFDSDNRKKLPKKTLLPQWQIYENEYIKEAIVYVKKFETFGEATPFYYPITHKEARVNLQYFFDEHFETFGSYQDAMSIQDSPLYHAMLSSAINAGLLDPKEVVDEAVIQKVPLNAKEGFIRQIIGWREFMRRTYQTIGVKQRTRNYFGFTAPIPPKVLQGKSGLLPVDDVMQKVHKRGYAHHIERLMILGNYFLLTERNPDAVYTFFMASFIDAYDWVMVGNVYGMSQYADGGLMTTKPYVSGSNYLLKMSHYPKGEWCEVWDALYWRFIYVYQEKFKENPRMKFPLNTLKRMKKETLHAHLNRAESYMNALEE</sequence>